<dbReference type="PANTHER" id="PTHR35596">
    <property type="entry name" value="DUF2263 DOMAIN-CONTAINING PROTEIN"/>
    <property type="match status" value="1"/>
</dbReference>
<dbReference type="PANTHER" id="PTHR35596:SF1">
    <property type="entry name" value="MICROBIAL-TYPE PARG CATALYTIC DOMAIN-CONTAINING PROTEIN"/>
    <property type="match status" value="1"/>
</dbReference>
<accession>A0A8S5Q472</accession>
<evidence type="ECO:0000313" key="2">
    <source>
        <dbReference type="EMBL" id="DAE13445.1"/>
    </source>
</evidence>
<evidence type="ECO:0000259" key="1">
    <source>
        <dbReference type="Pfam" id="PF10021"/>
    </source>
</evidence>
<organism evidence="2">
    <name type="scientific">Myoviridae sp. ctMYT7</name>
    <dbReference type="NCBI Taxonomy" id="2825087"/>
    <lineage>
        <taxon>Viruses</taxon>
        <taxon>Duplodnaviria</taxon>
        <taxon>Heunggongvirae</taxon>
        <taxon>Uroviricota</taxon>
        <taxon>Caudoviricetes</taxon>
    </lineage>
</organism>
<reference evidence="2" key="1">
    <citation type="journal article" date="2021" name="Proc. Natl. Acad. Sci. U.S.A.">
        <title>A Catalog of Tens of Thousands of Viruses from Human Metagenomes Reveals Hidden Associations with Chronic Diseases.</title>
        <authorList>
            <person name="Tisza M.J."/>
            <person name="Buck C.B."/>
        </authorList>
    </citation>
    <scope>NUCLEOTIDE SEQUENCE</scope>
    <source>
        <strain evidence="2">CtMYT7</strain>
    </source>
</reference>
<dbReference type="NCBIfam" id="TIGR02452">
    <property type="entry name" value="TIGR02452 family protein"/>
    <property type="match status" value="1"/>
</dbReference>
<proteinExistence type="predicted"/>
<feature type="domain" description="Microbial-type PARG catalytic" evidence="1">
    <location>
        <begin position="32"/>
        <end position="158"/>
    </location>
</feature>
<dbReference type="InterPro" id="IPR043472">
    <property type="entry name" value="Macro_dom-like"/>
</dbReference>
<name>A0A8S5Q472_9CAUD</name>
<dbReference type="InterPro" id="IPR019261">
    <property type="entry name" value="PARG_cat_microbial"/>
</dbReference>
<dbReference type="InterPro" id="IPR012664">
    <property type="entry name" value="CHP02452"/>
</dbReference>
<protein>
    <submittedName>
        <fullName evidence="2">TIGR02452 family protein</fullName>
    </submittedName>
</protein>
<dbReference type="Gene3D" id="3.40.220.10">
    <property type="entry name" value="Leucine Aminopeptidase, subunit E, domain 1"/>
    <property type="match status" value="1"/>
</dbReference>
<dbReference type="EMBL" id="BK015566">
    <property type="protein sequence ID" value="DAE13445.1"/>
    <property type="molecule type" value="Genomic_DNA"/>
</dbReference>
<dbReference type="Pfam" id="PF10021">
    <property type="entry name" value="PARG_cat_microb"/>
    <property type="match status" value="1"/>
</dbReference>
<sequence>MARNRHNWDNANVNALNAEKWVKYCIDNFLAFIKSSIENSKIYTVGNIPQDILEKRYESTTLSYWNTDTVSAIEKAWDNTPADQCKIAALNFASYKNPGGGYLAGATAQEECLCSESTLYPVIESFYETFYKPHLKKLNGGLYGDDLIYSPSILFIRNNKKMQSDVITCAAPNYYPIKKYNKFEYKDVVLAMFSRIDHILYSAWKEKADILILGAFGCGVFMNDPVIVSQIFHLFLVSKYNGCFKEAIFAVPTIRDDKTFETFKESGEIMLTHLENSKTMEETHEKIPELIKYLI</sequence>